<dbReference type="Proteomes" id="UP000750502">
    <property type="component" value="Unassembled WGS sequence"/>
</dbReference>
<sequence>MNHRDLLGSPDLDRHIIGKIAREMRRPLNAIAIVAGDILCGLRFESPSGETGNMFAPFDLFKHAIIYQGDDAGRKAARECSDIFGDSRNPIALVNANIPLLITSKELMESELPDGYRKIEVKFSYHNPSEIDSQSKGRVDIQNCENEYAYIMLPPTNSQTRSGTGLLMFEEVVDAPRQSATEDDVHCFSLGCKKLSNKDAELLAKLAPHQRCKWRSDLFSKTDSIVHGLRSEICSAIVRLTAATENQRVEAPSTSTTTTATAPDGQKETHDIAVENLRVQIDISNSLRGIWETLHSRGANFTHASD</sequence>
<keyword evidence="3" id="KW-1185">Reference proteome</keyword>
<evidence type="ECO:0000313" key="2">
    <source>
        <dbReference type="EMBL" id="KAG5762392.1"/>
    </source>
</evidence>
<reference evidence="2" key="1">
    <citation type="journal article" date="2020" name="bioRxiv">
        <title>Historical genomics reveals the evolutionary mechanisms behind multiple outbreaks of the host-specific coffee wilt pathogen Fusarium xylarioides.</title>
        <authorList>
            <person name="Peck D."/>
            <person name="Nowell R.W."/>
            <person name="Flood J."/>
            <person name="Ryan M.J."/>
            <person name="Barraclough T.G."/>
        </authorList>
    </citation>
    <scope>NUCLEOTIDE SEQUENCE</scope>
    <source>
        <strain evidence="2">IMI 127659i</strain>
    </source>
</reference>
<feature type="compositionally biased region" description="Low complexity" evidence="1">
    <location>
        <begin position="251"/>
        <end position="263"/>
    </location>
</feature>
<evidence type="ECO:0000313" key="3">
    <source>
        <dbReference type="Proteomes" id="UP000750502"/>
    </source>
</evidence>
<protein>
    <submittedName>
        <fullName evidence="2">Uncharacterized protein</fullName>
    </submittedName>
</protein>
<dbReference type="OrthoDB" id="4999879at2759"/>
<gene>
    <name evidence="2" type="ORF">H9Q72_009492</name>
</gene>
<proteinExistence type="predicted"/>
<accession>A0A9P7HLC2</accession>
<evidence type="ECO:0000256" key="1">
    <source>
        <dbReference type="SAM" id="MobiDB-lite"/>
    </source>
</evidence>
<comment type="caution">
    <text evidence="2">The sequence shown here is derived from an EMBL/GenBank/DDBJ whole genome shotgun (WGS) entry which is preliminary data.</text>
</comment>
<dbReference type="AlphaFoldDB" id="A0A9P7HLC2"/>
<reference evidence="2" key="2">
    <citation type="submission" date="2020-10" db="EMBL/GenBank/DDBJ databases">
        <authorList>
            <person name="Peck L.D."/>
            <person name="Nowell R.W."/>
            <person name="Flood J."/>
            <person name="Ryan M.J."/>
            <person name="Barraclough T.G."/>
        </authorList>
    </citation>
    <scope>NUCLEOTIDE SEQUENCE</scope>
    <source>
        <strain evidence="2">IMI 127659i</strain>
    </source>
</reference>
<dbReference type="EMBL" id="JADFTT010000377">
    <property type="protein sequence ID" value="KAG5762392.1"/>
    <property type="molecule type" value="Genomic_DNA"/>
</dbReference>
<organism evidence="2 3">
    <name type="scientific">Fusarium xylarioides</name>
    <dbReference type="NCBI Taxonomy" id="221167"/>
    <lineage>
        <taxon>Eukaryota</taxon>
        <taxon>Fungi</taxon>
        <taxon>Dikarya</taxon>
        <taxon>Ascomycota</taxon>
        <taxon>Pezizomycotina</taxon>
        <taxon>Sordariomycetes</taxon>
        <taxon>Hypocreomycetidae</taxon>
        <taxon>Hypocreales</taxon>
        <taxon>Nectriaceae</taxon>
        <taxon>Fusarium</taxon>
        <taxon>Fusarium fujikuroi species complex</taxon>
    </lineage>
</organism>
<feature type="region of interest" description="Disordered" evidence="1">
    <location>
        <begin position="246"/>
        <end position="267"/>
    </location>
</feature>
<name>A0A9P7HLC2_9HYPO</name>